<dbReference type="AlphaFoldDB" id="A0A3G2R3A5"/>
<dbReference type="UniPathway" id="UPA00124"/>
<protein>
    <recommendedName>
        <fullName evidence="2">dTDP-4-dehydrorhamnose reductase</fullName>
        <ecNumber evidence="2">1.1.1.133</ecNumber>
    </recommendedName>
</protein>
<dbReference type="EC" id="1.1.1.133" evidence="2"/>
<comment type="pathway">
    <text evidence="2">Carbohydrate biosynthesis; dTDP-L-rhamnose biosynthesis.</text>
</comment>
<dbReference type="RefSeq" id="WP_122014233.1">
    <property type="nucleotide sequence ID" value="NZ_CP033169.1"/>
</dbReference>
<dbReference type="Gene3D" id="3.40.50.720">
    <property type="entry name" value="NAD(P)-binding Rossmann-like Domain"/>
    <property type="match status" value="1"/>
</dbReference>
<proteinExistence type="inferred from homology"/>
<evidence type="ECO:0000256" key="2">
    <source>
        <dbReference type="RuleBase" id="RU364082"/>
    </source>
</evidence>
<dbReference type="SUPFAM" id="SSF51735">
    <property type="entry name" value="NAD(P)-binding Rossmann-fold domains"/>
    <property type="match status" value="1"/>
</dbReference>
<reference evidence="4 5" key="1">
    <citation type="submission" date="2018-10" db="EMBL/GenBank/DDBJ databases">
        <authorList>
            <person name="Zhang X."/>
        </authorList>
    </citation>
    <scope>NUCLEOTIDE SEQUENCE [LARGE SCALE GENOMIC DNA]</scope>
    <source>
        <strain evidence="4 5">SK-G1</strain>
    </source>
</reference>
<keyword evidence="5" id="KW-1185">Reference proteome</keyword>
<dbReference type="PANTHER" id="PTHR10491">
    <property type="entry name" value="DTDP-4-DEHYDRORHAMNOSE REDUCTASE"/>
    <property type="match status" value="1"/>
</dbReference>
<evidence type="ECO:0000313" key="5">
    <source>
        <dbReference type="Proteomes" id="UP000280960"/>
    </source>
</evidence>
<dbReference type="Proteomes" id="UP000280960">
    <property type="component" value="Chromosome"/>
</dbReference>
<dbReference type="Pfam" id="PF04321">
    <property type="entry name" value="RmlD_sub_bind"/>
    <property type="match status" value="1"/>
</dbReference>
<comment type="similarity">
    <text evidence="1 2">Belongs to the dTDP-4-dehydrorhamnose reductase family.</text>
</comment>
<organism evidence="4 5">
    <name type="scientific">Biomaibacter acetigenes</name>
    <dbReference type="NCBI Taxonomy" id="2316383"/>
    <lineage>
        <taxon>Bacteria</taxon>
        <taxon>Bacillati</taxon>
        <taxon>Bacillota</taxon>
        <taxon>Clostridia</taxon>
        <taxon>Thermosediminibacterales</taxon>
        <taxon>Tepidanaerobacteraceae</taxon>
        <taxon>Biomaibacter</taxon>
    </lineage>
</organism>
<dbReference type="NCBIfam" id="TIGR01214">
    <property type="entry name" value="rmlD"/>
    <property type="match status" value="1"/>
</dbReference>
<sequence length="268" mass="30641">MGFDLYQLLKGKEDVIAVGRDDFDVTDLNSAKKFIREYMPDIVIHCAAYTKVDDSEKHIDIAYKVNAIGSGNIASICSDIGAKMVYISTDYVFDGEKSMPYNEFDIPNPINVYGKSKLAGENIVKEILDKHYIVRTSWLYGKNGNNFVKTMLRLSKMKDEIKVVNDQHGTPTYTKDLAEGIYFLIKTGAYGTYHITNSGNTTWYGFAKKIFKLSGIKIQIMPINSEEYNAPAKRPKYSVLDNFILRHRFDYKLRNWEDAIEEFLIGLD</sequence>
<dbReference type="GO" id="GO:0005829">
    <property type="term" value="C:cytosol"/>
    <property type="evidence" value="ECO:0007669"/>
    <property type="project" value="TreeGrafter"/>
</dbReference>
<comment type="function">
    <text evidence="2">Catalyzes the reduction of dTDP-6-deoxy-L-lyxo-4-hexulose to yield dTDP-L-rhamnose.</text>
</comment>
<dbReference type="GO" id="GO:0008831">
    <property type="term" value="F:dTDP-4-dehydrorhamnose reductase activity"/>
    <property type="evidence" value="ECO:0007669"/>
    <property type="project" value="UniProtKB-EC"/>
</dbReference>
<dbReference type="PANTHER" id="PTHR10491:SF4">
    <property type="entry name" value="METHIONINE ADENOSYLTRANSFERASE 2 SUBUNIT BETA"/>
    <property type="match status" value="1"/>
</dbReference>
<keyword evidence="2" id="KW-0521">NADP</keyword>
<dbReference type="Gene3D" id="3.90.25.10">
    <property type="entry name" value="UDP-galactose 4-epimerase, domain 1"/>
    <property type="match status" value="1"/>
</dbReference>
<dbReference type="InterPro" id="IPR029903">
    <property type="entry name" value="RmlD-like-bd"/>
</dbReference>
<dbReference type="CDD" id="cd05254">
    <property type="entry name" value="dTDP_HR_like_SDR_e"/>
    <property type="match status" value="1"/>
</dbReference>
<dbReference type="InterPro" id="IPR036291">
    <property type="entry name" value="NAD(P)-bd_dom_sf"/>
</dbReference>
<gene>
    <name evidence="4" type="primary">rfbD</name>
    <name evidence="4" type="ORF">D2962_04310</name>
</gene>
<dbReference type="InterPro" id="IPR005913">
    <property type="entry name" value="dTDP_dehydrorham_reduct"/>
</dbReference>
<evidence type="ECO:0000259" key="3">
    <source>
        <dbReference type="Pfam" id="PF04321"/>
    </source>
</evidence>
<dbReference type="FunFam" id="3.40.50.720:FF:000159">
    <property type="entry name" value="dTDP-4-dehydrorhamnose reductase"/>
    <property type="match status" value="1"/>
</dbReference>
<evidence type="ECO:0000256" key="1">
    <source>
        <dbReference type="ARBA" id="ARBA00010944"/>
    </source>
</evidence>
<dbReference type="GO" id="GO:0019305">
    <property type="term" value="P:dTDP-rhamnose biosynthetic process"/>
    <property type="evidence" value="ECO:0007669"/>
    <property type="project" value="UniProtKB-UniPathway"/>
</dbReference>
<evidence type="ECO:0000313" key="4">
    <source>
        <dbReference type="EMBL" id="AYO29930.1"/>
    </source>
</evidence>
<name>A0A3G2R3A5_9FIRM</name>
<accession>A0A3G2R3A5</accession>
<feature type="domain" description="RmlD-like substrate binding" evidence="3">
    <location>
        <begin position="2"/>
        <end position="264"/>
    </location>
</feature>
<dbReference type="EMBL" id="CP033169">
    <property type="protein sequence ID" value="AYO29930.1"/>
    <property type="molecule type" value="Genomic_DNA"/>
</dbReference>
<keyword evidence="2 4" id="KW-0560">Oxidoreductase</keyword>
<dbReference type="KEGG" id="bacg:D2962_04310"/>